<dbReference type="Proteomes" id="UP000005104">
    <property type="component" value="Chromosome"/>
</dbReference>
<dbReference type="OrthoDB" id="9803238at2"/>
<evidence type="ECO:0000313" key="3">
    <source>
        <dbReference type="EMBL" id="EHQ87568.1"/>
    </source>
</evidence>
<dbReference type="AlphaFoldDB" id="H5Y1F5"/>
<dbReference type="PANTHER" id="PTHR43174">
    <property type="entry name" value="UDP-N-ACETYLGLUCOSAMINE 2-EPIMERASE"/>
    <property type="match status" value="1"/>
</dbReference>
<dbReference type="eggNOG" id="COG0381">
    <property type="taxonomic scope" value="Bacteria"/>
</dbReference>
<evidence type="ECO:0000259" key="2">
    <source>
        <dbReference type="Pfam" id="PF02350"/>
    </source>
</evidence>
<dbReference type="PANTHER" id="PTHR43174:SF1">
    <property type="entry name" value="UDP-N-ACETYLGLUCOSAMINE 2-EPIMERASE"/>
    <property type="match status" value="1"/>
</dbReference>
<dbReference type="InterPro" id="IPR003331">
    <property type="entry name" value="UDP_GlcNAc_Epimerase_2_dom"/>
</dbReference>
<dbReference type="GO" id="GO:0016853">
    <property type="term" value="F:isomerase activity"/>
    <property type="evidence" value="ECO:0007669"/>
    <property type="project" value="UniProtKB-KW"/>
</dbReference>
<organism evidence="3 4">
    <name type="scientific">Desulfosporosinus youngiae DSM 17734</name>
    <dbReference type="NCBI Taxonomy" id="768710"/>
    <lineage>
        <taxon>Bacteria</taxon>
        <taxon>Bacillati</taxon>
        <taxon>Bacillota</taxon>
        <taxon>Clostridia</taxon>
        <taxon>Eubacteriales</taxon>
        <taxon>Desulfitobacteriaceae</taxon>
        <taxon>Desulfosporosinus</taxon>
    </lineage>
</organism>
<dbReference type="HOGENOM" id="CLU_041674_0_0_9"/>
<dbReference type="Pfam" id="PF02350">
    <property type="entry name" value="Epimerase_2"/>
    <property type="match status" value="1"/>
</dbReference>
<dbReference type="SUPFAM" id="SSF53756">
    <property type="entry name" value="UDP-Glycosyltransferase/glycogen phosphorylase"/>
    <property type="match status" value="1"/>
</dbReference>
<accession>H5Y1F5</accession>
<evidence type="ECO:0000256" key="1">
    <source>
        <dbReference type="RuleBase" id="RU003513"/>
    </source>
</evidence>
<evidence type="ECO:0000313" key="4">
    <source>
        <dbReference type="Proteomes" id="UP000005104"/>
    </source>
</evidence>
<sequence length="358" mass="40492">MKIMTILGTRPEIIRLSRIIPRLDELCEHIFVHTGQNFDYRLNELFFNDLKLRSPDYTLDCQALSLMGQIGEILHKCEQVMLQQKPDRLLILGDTNSALAAMAAKRLGIPVYHMEAGNRCYDDRVPEEINRRVIDHCSDILMPYTERSRANLLKEGIDGNRIYVTGNPIGEVLSYYSAEIEQSKILQTMEVESKGYFLVTLHRAENVDDEERLSKFITALHRLYAEYEIPLICSLHPRTRSQLEKQSKTFAGAGIQIVPPLGLFDFVCLEQNAFCVLSDSGTVQEECSLYKIPNVTLRDVTERPETVEAGSNLIAGCEPVAISRAVKTVISQGCDWEPPLEYRVQNVSGKVLKILLSG</sequence>
<proteinExistence type="inferred from homology"/>
<dbReference type="NCBIfam" id="TIGR00236">
    <property type="entry name" value="wecB"/>
    <property type="match status" value="1"/>
</dbReference>
<keyword evidence="1" id="KW-0413">Isomerase</keyword>
<gene>
    <name evidence="3" type="ORF">DesyoDRAFT_0374</name>
</gene>
<protein>
    <submittedName>
        <fullName evidence="3">UDP-N-acetylglucosamine 2-epimerase</fullName>
    </submittedName>
</protein>
<name>H5Y1F5_9FIRM</name>
<reference evidence="3 4" key="1">
    <citation type="submission" date="2011-11" db="EMBL/GenBank/DDBJ databases">
        <title>The Noncontiguous Finished genome of Desulfosporosinus youngiae DSM 17734.</title>
        <authorList>
            <consortium name="US DOE Joint Genome Institute (JGI-PGF)"/>
            <person name="Lucas S."/>
            <person name="Han J."/>
            <person name="Lapidus A."/>
            <person name="Cheng J.-F."/>
            <person name="Goodwin L."/>
            <person name="Pitluck S."/>
            <person name="Peters L."/>
            <person name="Ovchinnikova G."/>
            <person name="Lu M."/>
            <person name="Land M.L."/>
            <person name="Hauser L."/>
            <person name="Pester M."/>
            <person name="Spring S."/>
            <person name="Ollivier B."/>
            <person name="Rattei T."/>
            <person name="Klenk H.-P."/>
            <person name="Wagner M."/>
            <person name="Loy A."/>
            <person name="Woyke T.J."/>
        </authorList>
    </citation>
    <scope>NUCLEOTIDE SEQUENCE [LARGE SCALE GENOMIC DNA]</scope>
    <source>
        <strain evidence="3 4">DSM 17734</strain>
    </source>
</reference>
<dbReference type="CDD" id="cd03786">
    <property type="entry name" value="GTB_UDP-GlcNAc_2-Epimerase"/>
    <property type="match status" value="1"/>
</dbReference>
<dbReference type="InterPro" id="IPR029767">
    <property type="entry name" value="WecB-like"/>
</dbReference>
<dbReference type="Gene3D" id="3.40.50.2000">
    <property type="entry name" value="Glycogen Phosphorylase B"/>
    <property type="match status" value="2"/>
</dbReference>
<dbReference type="RefSeq" id="WP_007778681.1">
    <property type="nucleotide sequence ID" value="NZ_CM001441.1"/>
</dbReference>
<keyword evidence="4" id="KW-1185">Reference proteome</keyword>
<dbReference type="STRING" id="768710.DesyoDRAFT_0374"/>
<feature type="domain" description="UDP-N-acetylglucosamine 2-epimerase" evidence="2">
    <location>
        <begin position="27"/>
        <end position="355"/>
    </location>
</feature>
<dbReference type="EMBL" id="CM001441">
    <property type="protein sequence ID" value="EHQ87568.1"/>
    <property type="molecule type" value="Genomic_DNA"/>
</dbReference>
<comment type="similarity">
    <text evidence="1">Belongs to the UDP-N-acetylglucosamine 2-epimerase family.</text>
</comment>